<dbReference type="RefSeq" id="XP_029761017.1">
    <property type="nucleotide sequence ID" value="XM_029899344.1"/>
</dbReference>
<proteinExistence type="predicted"/>
<dbReference type="Proteomes" id="UP000030706">
    <property type="component" value="Unassembled WGS sequence"/>
</dbReference>
<evidence type="ECO:0000313" key="2">
    <source>
        <dbReference type="Proteomes" id="UP000030706"/>
    </source>
</evidence>
<protein>
    <submittedName>
        <fullName evidence="1">Uncharacterized protein</fullName>
    </submittedName>
</protein>
<dbReference type="GeneID" id="40741650"/>
<accession>A0A074XH64</accession>
<dbReference type="EMBL" id="KL584981">
    <property type="protein sequence ID" value="KEQ84830.1"/>
    <property type="molecule type" value="Genomic_DNA"/>
</dbReference>
<keyword evidence="2" id="KW-1185">Reference proteome</keyword>
<dbReference type="HOGENOM" id="CLU_2249585_0_0_1"/>
<name>A0A074XH64_AURPU</name>
<gene>
    <name evidence="1" type="ORF">M438DRAFT_201927</name>
</gene>
<dbReference type="AlphaFoldDB" id="A0A074XH64"/>
<reference evidence="1 2" key="1">
    <citation type="journal article" date="2014" name="BMC Genomics">
        <title>Genome sequencing of four Aureobasidium pullulans varieties: biotechnological potential, stress tolerance, and description of new species.</title>
        <authorList>
            <person name="Gostin Ar C."/>
            <person name="Ohm R.A."/>
            <person name="Kogej T."/>
            <person name="Sonjak S."/>
            <person name="Turk M."/>
            <person name="Zajc J."/>
            <person name="Zalar P."/>
            <person name="Grube M."/>
            <person name="Sun H."/>
            <person name="Han J."/>
            <person name="Sharma A."/>
            <person name="Chiniquy J."/>
            <person name="Ngan C.Y."/>
            <person name="Lipzen A."/>
            <person name="Barry K."/>
            <person name="Grigoriev I.V."/>
            <person name="Gunde-Cimerman N."/>
        </authorList>
    </citation>
    <scope>NUCLEOTIDE SEQUENCE [LARGE SCALE GENOMIC DNA]</scope>
    <source>
        <strain evidence="1 2">EXF-150</strain>
    </source>
</reference>
<sequence>MIPRSKLGMSQETKHFFRVRATFMCVCLSRARGTSLGCGRLAAVPFPRSAFCGEEEARTCKCQSRCPATSCSQIIVTARACLPMRLRELCVLEPEEKRAAGQIK</sequence>
<evidence type="ECO:0000313" key="1">
    <source>
        <dbReference type="EMBL" id="KEQ84830.1"/>
    </source>
</evidence>
<organism evidence="1 2">
    <name type="scientific">Aureobasidium pullulans EXF-150</name>
    <dbReference type="NCBI Taxonomy" id="1043002"/>
    <lineage>
        <taxon>Eukaryota</taxon>
        <taxon>Fungi</taxon>
        <taxon>Dikarya</taxon>
        <taxon>Ascomycota</taxon>
        <taxon>Pezizomycotina</taxon>
        <taxon>Dothideomycetes</taxon>
        <taxon>Dothideomycetidae</taxon>
        <taxon>Dothideales</taxon>
        <taxon>Saccotheciaceae</taxon>
        <taxon>Aureobasidium</taxon>
    </lineage>
</organism>